<protein>
    <submittedName>
        <fullName evidence="3">DUF2567 domain-containing protein</fullName>
    </submittedName>
</protein>
<keyword evidence="2" id="KW-0812">Transmembrane</keyword>
<feature type="compositionally biased region" description="Pro residues" evidence="1">
    <location>
        <begin position="225"/>
        <end position="241"/>
    </location>
</feature>
<feature type="transmembrane region" description="Helical" evidence="2">
    <location>
        <begin position="80"/>
        <end position="100"/>
    </location>
</feature>
<keyword evidence="2" id="KW-0472">Membrane</keyword>
<keyword evidence="4" id="KW-1185">Reference proteome</keyword>
<evidence type="ECO:0000256" key="1">
    <source>
        <dbReference type="SAM" id="MobiDB-lite"/>
    </source>
</evidence>
<evidence type="ECO:0000313" key="3">
    <source>
        <dbReference type="EMBL" id="MFB9448072.1"/>
    </source>
</evidence>
<dbReference type="Proteomes" id="UP001589608">
    <property type="component" value="Unassembled WGS sequence"/>
</dbReference>
<sequence>MSIAPISPVEPPEAPAPPARDSILREVLFALLAAVVVAGLGAPFGWLWSKLAPHVELVQTQYGPYPIDPEPEGYWADDGWFILMAIAMGAIVAVAAWFLLRRYRGPVMLLALVLGSTGASVLAAWLGNKIGWSHYMDLAEHAPENTHMFRPVKLRTGEASLWLGFIPWVRGTMLIQGIAAAAVYTGLAGFHVSPTLRYDNIPPEYLTPAPPAPGVATYAPQPGYSYPPPGAQHPAEYPPAGFPSGADQAAAYPPPSGAPAPAHPTDTPHTPPGSNTHAASTDPTAPPSPPSDLPRS</sequence>
<dbReference type="RefSeq" id="WP_223096927.1">
    <property type="nucleotide sequence ID" value="NZ_CP061913.1"/>
</dbReference>
<gene>
    <name evidence="3" type="ORF">ACFFTR_33700</name>
</gene>
<accession>A0ABV5MGS0</accession>
<feature type="transmembrane region" description="Helical" evidence="2">
    <location>
        <begin position="27"/>
        <end position="48"/>
    </location>
</feature>
<feature type="transmembrane region" description="Helical" evidence="2">
    <location>
        <begin position="173"/>
        <end position="192"/>
    </location>
</feature>
<dbReference type="EMBL" id="JBHMCA010000056">
    <property type="protein sequence ID" value="MFB9448072.1"/>
    <property type="molecule type" value="Genomic_DNA"/>
</dbReference>
<evidence type="ECO:0000313" key="4">
    <source>
        <dbReference type="Proteomes" id="UP001589608"/>
    </source>
</evidence>
<organism evidence="3 4">
    <name type="scientific">Dactylosporangium vinaceum</name>
    <dbReference type="NCBI Taxonomy" id="53362"/>
    <lineage>
        <taxon>Bacteria</taxon>
        <taxon>Bacillati</taxon>
        <taxon>Actinomycetota</taxon>
        <taxon>Actinomycetes</taxon>
        <taxon>Micromonosporales</taxon>
        <taxon>Micromonosporaceae</taxon>
        <taxon>Dactylosporangium</taxon>
    </lineage>
</organism>
<evidence type="ECO:0000256" key="2">
    <source>
        <dbReference type="SAM" id="Phobius"/>
    </source>
</evidence>
<feature type="region of interest" description="Disordered" evidence="1">
    <location>
        <begin position="212"/>
        <end position="296"/>
    </location>
</feature>
<reference evidence="3 4" key="1">
    <citation type="submission" date="2024-09" db="EMBL/GenBank/DDBJ databases">
        <authorList>
            <person name="Sun Q."/>
            <person name="Mori K."/>
        </authorList>
    </citation>
    <scope>NUCLEOTIDE SEQUENCE [LARGE SCALE GENOMIC DNA]</scope>
    <source>
        <strain evidence="3 4">JCM 3307</strain>
    </source>
</reference>
<feature type="compositionally biased region" description="Pro residues" evidence="1">
    <location>
        <begin position="284"/>
        <end position="296"/>
    </location>
</feature>
<comment type="caution">
    <text evidence="3">The sequence shown here is derived from an EMBL/GenBank/DDBJ whole genome shotgun (WGS) entry which is preliminary data.</text>
</comment>
<keyword evidence="2" id="KW-1133">Transmembrane helix</keyword>
<feature type="transmembrane region" description="Helical" evidence="2">
    <location>
        <begin position="107"/>
        <end position="126"/>
    </location>
</feature>
<proteinExistence type="predicted"/>
<name>A0ABV5MGS0_9ACTN</name>
<feature type="compositionally biased region" description="Pro residues" evidence="1">
    <location>
        <begin position="252"/>
        <end position="262"/>
    </location>
</feature>